<protein>
    <submittedName>
        <fullName evidence="2">Uncharacterized protein</fullName>
    </submittedName>
</protein>
<dbReference type="InParanoid" id="F5YCE1"/>
<evidence type="ECO:0000313" key="2">
    <source>
        <dbReference type="EMBL" id="AEF81140.1"/>
    </source>
</evidence>
<feature type="chain" id="PRO_5003335857" evidence="1">
    <location>
        <begin position="20"/>
        <end position="274"/>
    </location>
</feature>
<dbReference type="RefSeq" id="WP_015712669.1">
    <property type="nucleotide sequence ID" value="NC_015577.1"/>
</dbReference>
<organism evidence="2 3">
    <name type="scientific">Leadbettera azotonutricia (strain ATCC BAA-888 / DSM 13862 / ZAS-9)</name>
    <name type="common">Treponema azotonutricium</name>
    <dbReference type="NCBI Taxonomy" id="545695"/>
    <lineage>
        <taxon>Bacteria</taxon>
        <taxon>Pseudomonadati</taxon>
        <taxon>Spirochaetota</taxon>
        <taxon>Spirochaetia</taxon>
        <taxon>Spirochaetales</taxon>
        <taxon>Breznakiellaceae</taxon>
        <taxon>Leadbettera</taxon>
    </lineage>
</organism>
<dbReference type="AlphaFoldDB" id="F5YCE1"/>
<keyword evidence="1" id="KW-0732">Signal</keyword>
<gene>
    <name evidence="2" type="ordered locus">TREAZ_2871</name>
</gene>
<dbReference type="STRING" id="545695.TREAZ_2871"/>
<reference evidence="2 3" key="2">
    <citation type="journal article" date="2011" name="ISME J.">
        <title>RNA-seq reveals cooperative metabolic interactions between two termite-gut spirochete species in co-culture.</title>
        <authorList>
            <person name="Rosenthal A.Z."/>
            <person name="Matson E.G."/>
            <person name="Eldar A."/>
            <person name="Leadbetter J.R."/>
        </authorList>
    </citation>
    <scope>NUCLEOTIDE SEQUENCE [LARGE SCALE GENOMIC DNA]</scope>
    <source>
        <strain evidence="3">ATCC BAA-888 / DSM 13862 / ZAS-9</strain>
    </source>
</reference>
<dbReference type="Proteomes" id="UP000009222">
    <property type="component" value="Chromosome"/>
</dbReference>
<dbReference type="KEGG" id="taz:TREAZ_2871"/>
<name>F5YCE1_LEAAZ</name>
<dbReference type="HOGENOM" id="CLU_1015419_0_0_12"/>
<evidence type="ECO:0000256" key="1">
    <source>
        <dbReference type="SAM" id="SignalP"/>
    </source>
</evidence>
<accession>F5YCE1</accession>
<dbReference type="EMBL" id="CP001841">
    <property type="protein sequence ID" value="AEF81140.1"/>
    <property type="molecule type" value="Genomic_DNA"/>
</dbReference>
<sequence>MKKTAFALMFLLTALTAFSQRLSIVAVFPFEFTGTGLTAGDAASLTDQLITELNSWGTLNLLIGDNPENAKNAEYLVRGQLARQSNQVVLTATTYDAKTNKALNTAKAQADTPAALSSQMFVFAAQVTENVPFPNYLLGKWRAVINMDDGPLTCILEFRSNRTIIVERYDTWEHRGDNALRYQGFGTGAYSYWGHARRTVRGVPVDGFVTINLKLEDALPKYTALSQSRLNLNFDEEKNNFELVSAGFSCGDNFSGPSVYPSSAVAYTQFTKIQ</sequence>
<keyword evidence="3" id="KW-1185">Reference proteome</keyword>
<feature type="signal peptide" evidence="1">
    <location>
        <begin position="1"/>
        <end position="19"/>
    </location>
</feature>
<evidence type="ECO:0000313" key="3">
    <source>
        <dbReference type="Proteomes" id="UP000009222"/>
    </source>
</evidence>
<proteinExistence type="predicted"/>
<reference evidence="3" key="1">
    <citation type="submission" date="2009-12" db="EMBL/GenBank/DDBJ databases">
        <title>Complete sequence of Treponema azotonutricium strain ZAS-9.</title>
        <authorList>
            <person name="Tetu S.G."/>
            <person name="Matson E."/>
            <person name="Ren Q."/>
            <person name="Seshadri R."/>
            <person name="Elbourne L."/>
            <person name="Hassan K.A."/>
            <person name="Durkin A."/>
            <person name="Radune D."/>
            <person name="Mohamoud Y."/>
            <person name="Shay R."/>
            <person name="Jin S."/>
            <person name="Zhang X."/>
            <person name="Lucey K."/>
            <person name="Ballor N.R."/>
            <person name="Ottesen E."/>
            <person name="Rosenthal R."/>
            <person name="Allen A."/>
            <person name="Leadbetter J.R."/>
            <person name="Paulsen I.T."/>
        </authorList>
    </citation>
    <scope>NUCLEOTIDE SEQUENCE [LARGE SCALE GENOMIC DNA]</scope>
    <source>
        <strain evidence="3">ATCC BAA-888 / DSM 13862 / ZAS-9</strain>
    </source>
</reference>